<dbReference type="EMBL" id="JBFOLJ010000007">
    <property type="protein sequence ID" value="KAL2520792.1"/>
    <property type="molecule type" value="Genomic_DNA"/>
</dbReference>
<dbReference type="PANTHER" id="PTHR33070">
    <property type="entry name" value="OS06G0725500 PROTEIN"/>
    <property type="match status" value="1"/>
</dbReference>
<accession>A0ABD1U6Z6</accession>
<feature type="compositionally biased region" description="Polar residues" evidence="2">
    <location>
        <begin position="271"/>
        <end position="283"/>
    </location>
</feature>
<comment type="caution">
    <text evidence="3">The sequence shown here is derived from an EMBL/GenBank/DDBJ whole genome shotgun (WGS) entry which is preliminary data.</text>
</comment>
<protein>
    <submittedName>
        <fullName evidence="3">Uncharacterized protein</fullName>
    </submittedName>
</protein>
<evidence type="ECO:0000313" key="4">
    <source>
        <dbReference type="Proteomes" id="UP001604277"/>
    </source>
</evidence>
<dbReference type="PANTHER" id="PTHR33070:SF129">
    <property type="entry name" value="DUF241 DOMAIN PROTEIN"/>
    <property type="match status" value="1"/>
</dbReference>
<evidence type="ECO:0000256" key="1">
    <source>
        <dbReference type="SAM" id="Coils"/>
    </source>
</evidence>
<name>A0ABD1U6Z6_9LAMI</name>
<keyword evidence="4" id="KW-1185">Reference proteome</keyword>
<organism evidence="3 4">
    <name type="scientific">Forsythia ovata</name>
    <dbReference type="NCBI Taxonomy" id="205694"/>
    <lineage>
        <taxon>Eukaryota</taxon>
        <taxon>Viridiplantae</taxon>
        <taxon>Streptophyta</taxon>
        <taxon>Embryophyta</taxon>
        <taxon>Tracheophyta</taxon>
        <taxon>Spermatophyta</taxon>
        <taxon>Magnoliopsida</taxon>
        <taxon>eudicotyledons</taxon>
        <taxon>Gunneridae</taxon>
        <taxon>Pentapetalae</taxon>
        <taxon>asterids</taxon>
        <taxon>lamiids</taxon>
        <taxon>Lamiales</taxon>
        <taxon>Oleaceae</taxon>
        <taxon>Forsythieae</taxon>
        <taxon>Forsythia</taxon>
    </lineage>
</organism>
<feature type="region of interest" description="Disordered" evidence="2">
    <location>
        <begin position="271"/>
        <end position="303"/>
    </location>
</feature>
<evidence type="ECO:0000256" key="2">
    <source>
        <dbReference type="SAM" id="MobiDB-lite"/>
    </source>
</evidence>
<dbReference type="AlphaFoldDB" id="A0ABD1U6Z6"/>
<reference evidence="4" key="1">
    <citation type="submission" date="2024-07" db="EMBL/GenBank/DDBJ databases">
        <title>Two chromosome-level genome assemblies of Korean endemic species Abeliophyllum distichum and Forsythia ovata (Oleaceae).</title>
        <authorList>
            <person name="Jang H."/>
        </authorList>
    </citation>
    <scope>NUCLEOTIDE SEQUENCE [LARGE SCALE GENOMIC DNA]</scope>
</reference>
<gene>
    <name evidence="3" type="ORF">Fot_24715</name>
</gene>
<proteinExistence type="predicted"/>
<feature type="coiled-coil region" evidence="1">
    <location>
        <begin position="227"/>
        <end position="254"/>
    </location>
</feature>
<dbReference type="Proteomes" id="UP001604277">
    <property type="component" value="Unassembled WGS sequence"/>
</dbReference>
<evidence type="ECO:0000313" key="3">
    <source>
        <dbReference type="EMBL" id="KAL2520792.1"/>
    </source>
</evidence>
<feature type="compositionally biased region" description="Low complexity" evidence="2">
    <location>
        <begin position="289"/>
        <end position="301"/>
    </location>
</feature>
<keyword evidence="1" id="KW-0175">Coiled coil</keyword>
<sequence>MAYHVRSNSFPSKSHPVIANCEDHISRIKSSEAASVSASSICTQLASLTDLHEDINNFIQLPSVQQAIADETWANELLDGSLKLVDTCGIARDIIFLTKESIQELESSLRRNRGIDAYMTSRKKIDKVVKKCIKNLKSFDQCCMELLNKDSNLKAIAGMVKEAQAFDFSILKSALTIFASKQKTWSLVSKFTQSSRVHSQTEEESNGQELYALNIHKLRKDMDAVSVQNVMKQLKESEMTIQELEENLEAFFRKEHLNCLYHRRGLRYSPTSEAEAQSLQPGNPRTVLPSTAPSSDTTTDSGLGMTMDYRVCIRITHKQ</sequence>
<dbReference type="InterPro" id="IPR004320">
    <property type="entry name" value="BPS1_pln"/>
</dbReference>
<dbReference type="Pfam" id="PF03087">
    <property type="entry name" value="BPS1"/>
    <property type="match status" value="1"/>
</dbReference>